<evidence type="ECO:0000256" key="1">
    <source>
        <dbReference type="SAM" id="Phobius"/>
    </source>
</evidence>
<dbReference type="PANTHER" id="PTHR42208:SF1">
    <property type="entry name" value="HEAVY METAL TRANSPORTER"/>
    <property type="match status" value="1"/>
</dbReference>
<organism evidence="3 4">
    <name type="scientific">Campylobacter majalis</name>
    <dbReference type="NCBI Taxonomy" id="2790656"/>
    <lineage>
        <taxon>Bacteria</taxon>
        <taxon>Pseudomonadati</taxon>
        <taxon>Campylobacterota</taxon>
        <taxon>Epsilonproteobacteria</taxon>
        <taxon>Campylobacterales</taxon>
        <taxon>Campylobacteraceae</taxon>
        <taxon>Campylobacter</taxon>
    </lineage>
</organism>
<protein>
    <recommendedName>
        <fullName evidence="2">Urease accessory protein UreH-like transmembrane domain-containing protein</fullName>
    </recommendedName>
</protein>
<dbReference type="InterPro" id="IPR039447">
    <property type="entry name" value="UreH-like_TM_dom"/>
</dbReference>
<keyword evidence="1" id="KW-0812">Transmembrane</keyword>
<feature type="transmembrane region" description="Helical" evidence="1">
    <location>
        <begin position="162"/>
        <end position="183"/>
    </location>
</feature>
<feature type="transmembrane region" description="Helical" evidence="1">
    <location>
        <begin position="195"/>
        <end position="217"/>
    </location>
</feature>
<feature type="transmembrane region" description="Helical" evidence="1">
    <location>
        <begin position="56"/>
        <end position="75"/>
    </location>
</feature>
<feature type="domain" description="Urease accessory protein UreH-like transmembrane" evidence="2">
    <location>
        <begin position="9"/>
        <end position="211"/>
    </location>
</feature>
<sequence length="221" mass="24948">MNEIGFATIISVAFLSSFTHCIGMCGGFASIRQIYLRDTTSVKSMFLSLVYHLSRILAYSLLGACFGAFGAFFNFSLKQKSILFFVVGLFMIFVAFALWQRGEILKFIENDRFSKFITKLMLKLKPKSWWLNFAIFGFLNGLLPCGLVYYFLAYSIATQSAFMGACVMIVFGIFTTPAFFLFRHLINFISDSNKLVIFKISIAIIALNGIYLTYLGFMANA</sequence>
<accession>A0ABM8Q455</accession>
<dbReference type="EMBL" id="CAJHOF010000003">
    <property type="protein sequence ID" value="CAD7287532.1"/>
    <property type="molecule type" value="Genomic_DNA"/>
</dbReference>
<dbReference type="RefSeq" id="WP_229932233.1">
    <property type="nucleotide sequence ID" value="NZ_CAJHOF010000003.1"/>
</dbReference>
<keyword evidence="1" id="KW-1133">Transmembrane helix</keyword>
<keyword evidence="4" id="KW-1185">Reference proteome</keyword>
<comment type="caution">
    <text evidence="3">The sequence shown here is derived from an EMBL/GenBank/DDBJ whole genome shotgun (WGS) entry which is preliminary data.</text>
</comment>
<gene>
    <name evidence="3" type="ORF">LMG7974_00411</name>
</gene>
<evidence type="ECO:0000313" key="3">
    <source>
        <dbReference type="EMBL" id="CAD7287532.1"/>
    </source>
</evidence>
<feature type="transmembrane region" description="Helical" evidence="1">
    <location>
        <begin position="81"/>
        <end position="99"/>
    </location>
</feature>
<dbReference type="PANTHER" id="PTHR42208">
    <property type="entry name" value="HEAVY METAL TRANSPORTER-RELATED"/>
    <property type="match status" value="1"/>
</dbReference>
<proteinExistence type="predicted"/>
<feature type="transmembrane region" description="Helical" evidence="1">
    <location>
        <begin position="129"/>
        <end position="156"/>
    </location>
</feature>
<feature type="transmembrane region" description="Helical" evidence="1">
    <location>
        <begin position="6"/>
        <end position="35"/>
    </location>
</feature>
<reference evidence="3 4" key="1">
    <citation type="submission" date="2020-11" db="EMBL/GenBank/DDBJ databases">
        <authorList>
            <person name="Peeters C."/>
        </authorList>
    </citation>
    <scope>NUCLEOTIDE SEQUENCE [LARGE SCALE GENOMIC DNA]</scope>
    <source>
        <strain evidence="3 4">LMG 7974</strain>
    </source>
</reference>
<evidence type="ECO:0000259" key="2">
    <source>
        <dbReference type="Pfam" id="PF13386"/>
    </source>
</evidence>
<keyword evidence="1" id="KW-0472">Membrane</keyword>
<dbReference type="Proteomes" id="UP000789803">
    <property type="component" value="Unassembled WGS sequence"/>
</dbReference>
<name>A0ABM8Q455_9BACT</name>
<dbReference type="Pfam" id="PF13386">
    <property type="entry name" value="DsbD_2"/>
    <property type="match status" value="1"/>
</dbReference>
<evidence type="ECO:0000313" key="4">
    <source>
        <dbReference type="Proteomes" id="UP000789803"/>
    </source>
</evidence>